<keyword evidence="10" id="KW-1185">Reference proteome</keyword>
<evidence type="ECO:0000259" key="8">
    <source>
        <dbReference type="Pfam" id="PF20684"/>
    </source>
</evidence>
<dbReference type="Proteomes" id="UP001286456">
    <property type="component" value="Unassembled WGS sequence"/>
</dbReference>
<feature type="transmembrane region" description="Helical" evidence="7">
    <location>
        <begin position="256"/>
        <end position="279"/>
    </location>
</feature>
<dbReference type="InterPro" id="IPR049326">
    <property type="entry name" value="Rhodopsin_dom_fungi"/>
</dbReference>
<evidence type="ECO:0000256" key="3">
    <source>
        <dbReference type="ARBA" id="ARBA00022989"/>
    </source>
</evidence>
<dbReference type="AlphaFoldDB" id="A0AAE0IUX7"/>
<evidence type="ECO:0000256" key="7">
    <source>
        <dbReference type="SAM" id="Phobius"/>
    </source>
</evidence>
<feature type="compositionally biased region" description="Polar residues" evidence="6">
    <location>
        <begin position="342"/>
        <end position="354"/>
    </location>
</feature>
<proteinExistence type="inferred from homology"/>
<evidence type="ECO:0000256" key="6">
    <source>
        <dbReference type="SAM" id="MobiDB-lite"/>
    </source>
</evidence>
<reference evidence="9" key="1">
    <citation type="journal article" date="2023" name="Mol. Phylogenet. Evol.">
        <title>Genome-scale phylogeny and comparative genomics of the fungal order Sordariales.</title>
        <authorList>
            <person name="Hensen N."/>
            <person name="Bonometti L."/>
            <person name="Westerberg I."/>
            <person name="Brannstrom I.O."/>
            <person name="Guillou S."/>
            <person name="Cros-Aarteil S."/>
            <person name="Calhoun S."/>
            <person name="Haridas S."/>
            <person name="Kuo A."/>
            <person name="Mondo S."/>
            <person name="Pangilinan J."/>
            <person name="Riley R."/>
            <person name="LaButti K."/>
            <person name="Andreopoulos B."/>
            <person name="Lipzen A."/>
            <person name="Chen C."/>
            <person name="Yan M."/>
            <person name="Daum C."/>
            <person name="Ng V."/>
            <person name="Clum A."/>
            <person name="Steindorff A."/>
            <person name="Ohm R.A."/>
            <person name="Martin F."/>
            <person name="Silar P."/>
            <person name="Natvig D.O."/>
            <person name="Lalanne C."/>
            <person name="Gautier V."/>
            <person name="Ament-Velasquez S.L."/>
            <person name="Kruys A."/>
            <person name="Hutchinson M.I."/>
            <person name="Powell A.J."/>
            <person name="Barry K."/>
            <person name="Miller A.N."/>
            <person name="Grigoriev I.V."/>
            <person name="Debuchy R."/>
            <person name="Gladieux P."/>
            <person name="Hiltunen Thoren M."/>
            <person name="Johannesson H."/>
        </authorList>
    </citation>
    <scope>NUCLEOTIDE SEQUENCE</scope>
    <source>
        <strain evidence="9">SMH4131-1</strain>
    </source>
</reference>
<feature type="transmembrane region" description="Helical" evidence="7">
    <location>
        <begin position="141"/>
        <end position="161"/>
    </location>
</feature>
<comment type="subcellular location">
    <subcellularLocation>
        <location evidence="1">Membrane</location>
        <topology evidence="1">Multi-pass membrane protein</topology>
    </subcellularLocation>
</comment>
<feature type="transmembrane region" description="Helical" evidence="7">
    <location>
        <begin position="28"/>
        <end position="47"/>
    </location>
</feature>
<feature type="region of interest" description="Disordered" evidence="6">
    <location>
        <begin position="342"/>
        <end position="366"/>
    </location>
</feature>
<dbReference type="InterPro" id="IPR052337">
    <property type="entry name" value="SAT4-like"/>
</dbReference>
<keyword evidence="2 7" id="KW-0812">Transmembrane</keyword>
<dbReference type="EMBL" id="JAUEPO010000002">
    <property type="protein sequence ID" value="KAK3331781.1"/>
    <property type="molecule type" value="Genomic_DNA"/>
</dbReference>
<comment type="caution">
    <text evidence="9">The sequence shown here is derived from an EMBL/GenBank/DDBJ whole genome shotgun (WGS) entry which is preliminary data.</text>
</comment>
<sequence>MFLPRAAGDVVVIDHPGGHPVSVEVTKAVAWGGFALCCLGLSARIYIRCLCFRRLLLDDYLMIFALAVQLGLCLVTQLLLDYIHTFEDFGDGMGLVPVPAVSLIRGAFAQAILCWVGIYTIKMNFLVFFFRIGRKLREYLIFWWVVTAVTAGSFIVTIGLLNYKCINGGNCIGDPVFEVQWIFSCVADIVTDFLILIFPITILWGVHLIDLRKKFILGGSFSLTLFTMAIITIRLAHPNSKLGVESFQAEHLIWLWFWLTVEFVTAYVVACLVSFRMLFVKCAHEGQPKAARSAMHRPRARLFGSLLDTIKTAERTHAGLMCSTGTTLVPACGDQNLCRQPTAESQTLPGSSCADSEKSAKRHSMEDAVAVTVHVTKPEPVKRPLSCVSALPG</sequence>
<comment type="similarity">
    <text evidence="5">Belongs to the SAT4 family.</text>
</comment>
<feature type="transmembrane region" description="Helical" evidence="7">
    <location>
        <begin position="215"/>
        <end position="236"/>
    </location>
</feature>
<feature type="transmembrane region" description="Helical" evidence="7">
    <location>
        <begin position="59"/>
        <end position="80"/>
    </location>
</feature>
<evidence type="ECO:0000256" key="1">
    <source>
        <dbReference type="ARBA" id="ARBA00004141"/>
    </source>
</evidence>
<evidence type="ECO:0000313" key="10">
    <source>
        <dbReference type="Proteomes" id="UP001286456"/>
    </source>
</evidence>
<feature type="transmembrane region" description="Helical" evidence="7">
    <location>
        <begin position="181"/>
        <end position="203"/>
    </location>
</feature>
<evidence type="ECO:0000256" key="4">
    <source>
        <dbReference type="ARBA" id="ARBA00023136"/>
    </source>
</evidence>
<dbReference type="PANTHER" id="PTHR33048:SF47">
    <property type="entry name" value="INTEGRAL MEMBRANE PROTEIN-RELATED"/>
    <property type="match status" value="1"/>
</dbReference>
<reference evidence="9" key="2">
    <citation type="submission" date="2023-06" db="EMBL/GenBank/DDBJ databases">
        <authorList>
            <consortium name="Lawrence Berkeley National Laboratory"/>
            <person name="Haridas S."/>
            <person name="Hensen N."/>
            <person name="Bonometti L."/>
            <person name="Westerberg I."/>
            <person name="Brannstrom I.O."/>
            <person name="Guillou S."/>
            <person name="Cros-Aarteil S."/>
            <person name="Calhoun S."/>
            <person name="Kuo A."/>
            <person name="Mondo S."/>
            <person name="Pangilinan J."/>
            <person name="Riley R."/>
            <person name="Labutti K."/>
            <person name="Andreopoulos B."/>
            <person name="Lipzen A."/>
            <person name="Chen C."/>
            <person name="Yanf M."/>
            <person name="Daum C."/>
            <person name="Ng V."/>
            <person name="Clum A."/>
            <person name="Steindorff A."/>
            <person name="Ohm R."/>
            <person name="Martin F."/>
            <person name="Silar P."/>
            <person name="Natvig D."/>
            <person name="Lalanne C."/>
            <person name="Gautier V."/>
            <person name="Ament-Velasquez S.L."/>
            <person name="Kruys A."/>
            <person name="Hutchinson M.I."/>
            <person name="Powell A.J."/>
            <person name="Barry K."/>
            <person name="Miller A.N."/>
            <person name="Grigoriev I.V."/>
            <person name="Debuchy R."/>
            <person name="Gladieux P."/>
            <person name="Thoren M.H."/>
            <person name="Johannesson H."/>
        </authorList>
    </citation>
    <scope>NUCLEOTIDE SEQUENCE</scope>
    <source>
        <strain evidence="9">SMH4131-1</strain>
    </source>
</reference>
<evidence type="ECO:0000256" key="2">
    <source>
        <dbReference type="ARBA" id="ARBA00022692"/>
    </source>
</evidence>
<protein>
    <recommendedName>
        <fullName evidence="8">Rhodopsin domain-containing protein</fullName>
    </recommendedName>
</protein>
<keyword evidence="4 7" id="KW-0472">Membrane</keyword>
<keyword evidence="3 7" id="KW-1133">Transmembrane helix</keyword>
<feature type="transmembrane region" description="Helical" evidence="7">
    <location>
        <begin position="100"/>
        <end position="121"/>
    </location>
</feature>
<gene>
    <name evidence="9" type="ORF">B0T19DRAFT_456129</name>
</gene>
<dbReference type="PANTHER" id="PTHR33048">
    <property type="entry name" value="PTH11-LIKE INTEGRAL MEMBRANE PROTEIN (AFU_ORTHOLOGUE AFUA_5G11245)"/>
    <property type="match status" value="1"/>
</dbReference>
<evidence type="ECO:0000256" key="5">
    <source>
        <dbReference type="ARBA" id="ARBA00038359"/>
    </source>
</evidence>
<feature type="domain" description="Rhodopsin" evidence="8">
    <location>
        <begin position="43"/>
        <end position="280"/>
    </location>
</feature>
<dbReference type="Pfam" id="PF20684">
    <property type="entry name" value="Fung_rhodopsin"/>
    <property type="match status" value="1"/>
</dbReference>
<name>A0AAE0IUX7_9PEZI</name>
<accession>A0AAE0IUX7</accession>
<feature type="compositionally biased region" description="Basic and acidic residues" evidence="6">
    <location>
        <begin position="355"/>
        <end position="366"/>
    </location>
</feature>
<organism evidence="9 10">
    <name type="scientific">Cercophora scortea</name>
    <dbReference type="NCBI Taxonomy" id="314031"/>
    <lineage>
        <taxon>Eukaryota</taxon>
        <taxon>Fungi</taxon>
        <taxon>Dikarya</taxon>
        <taxon>Ascomycota</taxon>
        <taxon>Pezizomycotina</taxon>
        <taxon>Sordariomycetes</taxon>
        <taxon>Sordariomycetidae</taxon>
        <taxon>Sordariales</taxon>
        <taxon>Lasiosphaeriaceae</taxon>
        <taxon>Cercophora</taxon>
    </lineage>
</organism>
<dbReference type="GO" id="GO:0016020">
    <property type="term" value="C:membrane"/>
    <property type="evidence" value="ECO:0007669"/>
    <property type="project" value="UniProtKB-SubCell"/>
</dbReference>
<evidence type="ECO:0000313" key="9">
    <source>
        <dbReference type="EMBL" id="KAK3331781.1"/>
    </source>
</evidence>